<dbReference type="PANTHER" id="PTHR46832">
    <property type="entry name" value="5'-METHYLTHIOADENOSINE/S-ADENOSYLHOMOCYSTEINE NUCLEOSIDASE"/>
    <property type="match status" value="1"/>
</dbReference>
<sequence length="253" mass="26989">MSTIPNASPATFDADTCVGIVVALPEELATLTSAKLKQGECRRQGNLRVAYAGAGFDNAASAAKLLADQGIACLISWGCAAGLAPDMQPGDLLLASQIDNGSRRFDTDKRLSASLRQRLPAGLKVHSGKLYSCNRLVADSAEKQGIHQQTQALGLDMESAAIADFALRAKLPFMAIRAIADPVGQTLPRAVVQALNAQGRVELPRLLRYLLWHPLEVKALIQLGLHFSAAQKTLKLVARQLSSQSLFQPQAAN</sequence>
<evidence type="ECO:0000259" key="1">
    <source>
        <dbReference type="Pfam" id="PF01048"/>
    </source>
</evidence>
<dbReference type="InterPro" id="IPR017831">
    <property type="entry name" value="Hopanoid-assoc_phosphoryl_HpnG"/>
</dbReference>
<dbReference type="InterPro" id="IPR035994">
    <property type="entry name" value="Nucleoside_phosphorylase_sf"/>
</dbReference>
<dbReference type="CDD" id="cd17768">
    <property type="entry name" value="adenosylhopane_nucleosidase_HpnG-like"/>
    <property type="match status" value="1"/>
</dbReference>
<dbReference type="RefSeq" id="WP_256604311.1">
    <property type="nucleotide sequence ID" value="NZ_JANIBJ010000052.1"/>
</dbReference>
<name>A0ABT1TLY7_9GAMM</name>
<evidence type="ECO:0000313" key="2">
    <source>
        <dbReference type="EMBL" id="MCQ8106231.1"/>
    </source>
</evidence>
<reference evidence="2 3" key="1">
    <citation type="submission" date="2022-07" db="EMBL/GenBank/DDBJ databases">
        <title>Methylomonas rivi sp. nov., Methylomonas rosea sp. nov., Methylomonas aureus sp. nov. and Methylomonas subterranea sp. nov., four novel methanotrophs isolated from a freshwater creek and the deep terrestrial subsurface.</title>
        <authorList>
            <person name="Abin C."/>
            <person name="Sankaranarayanan K."/>
            <person name="Garner C."/>
            <person name="Sindelar R."/>
            <person name="Kotary K."/>
            <person name="Garner R."/>
            <person name="Barclay S."/>
            <person name="Lawson P."/>
            <person name="Krumholz L."/>
        </authorList>
    </citation>
    <scope>NUCLEOTIDE SEQUENCE [LARGE SCALE GENOMIC DNA]</scope>
    <source>
        <strain evidence="2 3">SURF-2</strain>
    </source>
</reference>
<evidence type="ECO:0000313" key="3">
    <source>
        <dbReference type="Proteomes" id="UP001524499"/>
    </source>
</evidence>
<dbReference type="PANTHER" id="PTHR46832:SF1">
    <property type="entry name" value="5'-METHYLTHIOADENOSINE_S-ADENOSYLHOMOCYSTEINE NUCLEOSIDASE"/>
    <property type="match status" value="1"/>
</dbReference>
<dbReference type="Pfam" id="PF01048">
    <property type="entry name" value="PNP_UDP_1"/>
    <property type="match status" value="1"/>
</dbReference>
<dbReference type="NCBIfam" id="TIGR03468">
    <property type="entry name" value="HpnG"/>
    <property type="match status" value="1"/>
</dbReference>
<dbReference type="Gene3D" id="3.40.50.1580">
    <property type="entry name" value="Nucleoside phosphorylase domain"/>
    <property type="match status" value="1"/>
</dbReference>
<comment type="caution">
    <text evidence="2">The sequence shown here is derived from an EMBL/GenBank/DDBJ whole genome shotgun (WGS) entry which is preliminary data.</text>
</comment>
<dbReference type="Proteomes" id="UP001524499">
    <property type="component" value="Unassembled WGS sequence"/>
</dbReference>
<gene>
    <name evidence="2" type="ORF">NP590_19135</name>
</gene>
<feature type="domain" description="Nucleoside phosphorylase" evidence="1">
    <location>
        <begin position="18"/>
        <end position="186"/>
    </location>
</feature>
<keyword evidence="3" id="KW-1185">Reference proteome</keyword>
<organism evidence="2 3">
    <name type="scientific">Methylomonas subterranea</name>
    <dbReference type="NCBI Taxonomy" id="2952225"/>
    <lineage>
        <taxon>Bacteria</taxon>
        <taxon>Pseudomonadati</taxon>
        <taxon>Pseudomonadota</taxon>
        <taxon>Gammaproteobacteria</taxon>
        <taxon>Methylococcales</taxon>
        <taxon>Methylococcaceae</taxon>
        <taxon>Methylomonas</taxon>
    </lineage>
</organism>
<protein>
    <submittedName>
        <fullName evidence="2">Phosphorylase</fullName>
    </submittedName>
</protein>
<dbReference type="EMBL" id="JANIBJ010000052">
    <property type="protein sequence ID" value="MCQ8106231.1"/>
    <property type="molecule type" value="Genomic_DNA"/>
</dbReference>
<proteinExistence type="predicted"/>
<accession>A0ABT1TLY7</accession>
<dbReference type="InterPro" id="IPR000845">
    <property type="entry name" value="Nucleoside_phosphorylase_d"/>
</dbReference>
<dbReference type="SUPFAM" id="SSF53167">
    <property type="entry name" value="Purine and uridine phosphorylases"/>
    <property type="match status" value="1"/>
</dbReference>